<dbReference type="GO" id="GO:0006228">
    <property type="term" value="P:UTP biosynthetic process"/>
    <property type="evidence" value="ECO:0007669"/>
    <property type="project" value="InterPro"/>
</dbReference>
<feature type="binding site" evidence="7">
    <location>
        <position position="116"/>
    </location>
    <ligand>
        <name>ATP</name>
        <dbReference type="ChEBI" id="CHEBI:30616"/>
    </ligand>
</feature>
<evidence type="ECO:0000313" key="12">
    <source>
        <dbReference type="Proteomes" id="UP000187209"/>
    </source>
</evidence>
<evidence type="ECO:0000256" key="1">
    <source>
        <dbReference type="ARBA" id="ARBA00001946"/>
    </source>
</evidence>
<feature type="binding site" evidence="7">
    <location>
        <position position="106"/>
    </location>
    <ligand>
        <name>ATP</name>
        <dbReference type="ChEBI" id="CHEBI:30616"/>
    </ligand>
</feature>
<evidence type="ECO:0000256" key="6">
    <source>
        <dbReference type="ARBA" id="ARBA00022840"/>
    </source>
</evidence>
<evidence type="ECO:0000259" key="10">
    <source>
        <dbReference type="SMART" id="SM00562"/>
    </source>
</evidence>
<comment type="caution">
    <text evidence="11">The sequence shown here is derived from an EMBL/GenBank/DDBJ whole genome shotgun (WGS) entry which is preliminary data.</text>
</comment>
<accession>A0A1R2AL15</accession>
<dbReference type="InterPro" id="IPR034907">
    <property type="entry name" value="NDK-like_dom"/>
</dbReference>
<dbReference type="PRINTS" id="PR01243">
    <property type="entry name" value="NUCDPKINASE"/>
</dbReference>
<dbReference type="PROSITE" id="PS00469">
    <property type="entry name" value="NDPK"/>
    <property type="match status" value="1"/>
</dbReference>
<dbReference type="Proteomes" id="UP000187209">
    <property type="component" value="Unassembled WGS sequence"/>
</dbReference>
<evidence type="ECO:0000256" key="4">
    <source>
        <dbReference type="ARBA" id="ARBA00022741"/>
    </source>
</evidence>
<dbReference type="EMBL" id="MPUH01002330">
    <property type="protein sequence ID" value="OMJ65218.1"/>
    <property type="molecule type" value="Genomic_DNA"/>
</dbReference>
<keyword evidence="5 9" id="KW-0418">Kinase</keyword>
<dbReference type="SUPFAM" id="SSF54919">
    <property type="entry name" value="Nucleoside diphosphate kinase, NDK"/>
    <property type="match status" value="1"/>
</dbReference>
<feature type="binding site" evidence="7">
    <location>
        <position position="89"/>
    </location>
    <ligand>
        <name>ATP</name>
        <dbReference type="ChEBI" id="CHEBI:30616"/>
    </ligand>
</feature>
<dbReference type="NCBIfam" id="NF001908">
    <property type="entry name" value="PRK00668.1"/>
    <property type="match status" value="1"/>
</dbReference>
<gene>
    <name evidence="11" type="ORF">SteCoe_38777</name>
</gene>
<feature type="active site" description="Pros-phosphohistidine intermediate" evidence="7">
    <location>
        <position position="119"/>
    </location>
</feature>
<dbReference type="PANTHER" id="PTHR11349">
    <property type="entry name" value="NUCLEOSIDE DIPHOSPHATE KINASE"/>
    <property type="match status" value="1"/>
</dbReference>
<feature type="binding site" evidence="7">
    <location>
        <position position="95"/>
    </location>
    <ligand>
        <name>ATP</name>
        <dbReference type="ChEBI" id="CHEBI:30616"/>
    </ligand>
</feature>
<dbReference type="GO" id="GO:0006183">
    <property type="term" value="P:GTP biosynthetic process"/>
    <property type="evidence" value="ECO:0007669"/>
    <property type="project" value="InterPro"/>
</dbReference>
<evidence type="ECO:0000256" key="9">
    <source>
        <dbReference type="RuleBase" id="RU004013"/>
    </source>
</evidence>
<evidence type="ECO:0000256" key="2">
    <source>
        <dbReference type="ARBA" id="ARBA00008142"/>
    </source>
</evidence>
<comment type="cofactor">
    <cofactor evidence="1">
        <name>Mg(2+)</name>
        <dbReference type="ChEBI" id="CHEBI:18420"/>
    </cofactor>
</comment>
<sequence>MDIRRQRTFIMVKPDGVQRRLVGEVIKRFEDKGFKLVALKQLHASEQLLRNHYAEHDGKPFFPKLLAYIGSGPVVAMVWEGANVVDVSRKLVGATRPSESAPGTIRGDFAIEVGRNVVHGSDSIESAQREIGFWFTPEEVIEWNDHSNVWIYE</sequence>
<dbReference type="Gene3D" id="3.30.70.141">
    <property type="entry name" value="Nucleoside diphosphate kinase-like domain"/>
    <property type="match status" value="1"/>
</dbReference>
<protein>
    <recommendedName>
        <fullName evidence="9">Nucleoside diphosphate kinase</fullName>
        <ecNumber evidence="9">2.7.4.6</ecNumber>
    </recommendedName>
</protein>
<dbReference type="EC" id="2.7.4.6" evidence="9"/>
<proteinExistence type="inferred from homology"/>
<dbReference type="AlphaFoldDB" id="A0A1R2AL15"/>
<feature type="domain" description="Nucleoside diphosphate kinase-like" evidence="10">
    <location>
        <begin position="5"/>
        <end position="142"/>
    </location>
</feature>
<dbReference type="SMART" id="SM00562">
    <property type="entry name" value="NDK"/>
    <property type="match status" value="1"/>
</dbReference>
<evidence type="ECO:0000313" key="11">
    <source>
        <dbReference type="EMBL" id="OMJ65218.1"/>
    </source>
</evidence>
<dbReference type="InterPro" id="IPR001564">
    <property type="entry name" value="Nucleoside_diP_kinase"/>
</dbReference>
<keyword evidence="3 9" id="KW-0808">Transferase</keyword>
<dbReference type="OrthoDB" id="2162449at2759"/>
<dbReference type="GO" id="GO:0006241">
    <property type="term" value="P:CTP biosynthetic process"/>
    <property type="evidence" value="ECO:0007669"/>
    <property type="project" value="InterPro"/>
</dbReference>
<dbReference type="FunFam" id="3.30.70.141:FF:000002">
    <property type="entry name" value="Nucleoside diphosphate kinase"/>
    <property type="match status" value="1"/>
</dbReference>
<keyword evidence="12" id="KW-1185">Reference proteome</keyword>
<comment type="catalytic activity">
    <reaction evidence="9">
        <text>a 2'-deoxyribonucleoside 5'-diphosphate + ATP = a 2'-deoxyribonucleoside 5'-triphosphate + ADP</text>
        <dbReference type="Rhea" id="RHEA:44640"/>
        <dbReference type="ChEBI" id="CHEBI:30616"/>
        <dbReference type="ChEBI" id="CHEBI:61560"/>
        <dbReference type="ChEBI" id="CHEBI:73316"/>
        <dbReference type="ChEBI" id="CHEBI:456216"/>
        <dbReference type="EC" id="2.7.4.6"/>
    </reaction>
</comment>
<dbReference type="GO" id="GO:0005524">
    <property type="term" value="F:ATP binding"/>
    <property type="evidence" value="ECO:0007669"/>
    <property type="project" value="UniProtKB-KW"/>
</dbReference>
<dbReference type="Pfam" id="PF00334">
    <property type="entry name" value="NDK"/>
    <property type="match status" value="1"/>
</dbReference>
<evidence type="ECO:0000256" key="5">
    <source>
        <dbReference type="ARBA" id="ARBA00022777"/>
    </source>
</evidence>
<dbReference type="GO" id="GO:0004550">
    <property type="term" value="F:nucleoside diphosphate kinase activity"/>
    <property type="evidence" value="ECO:0007669"/>
    <property type="project" value="UniProtKB-EC"/>
</dbReference>
<dbReference type="InterPro" id="IPR023005">
    <property type="entry name" value="Nucleoside_diP_kinase_AS"/>
</dbReference>
<dbReference type="CDD" id="cd04413">
    <property type="entry name" value="NDPk_I"/>
    <property type="match status" value="1"/>
</dbReference>
<keyword evidence="6 9" id="KW-0067">ATP-binding</keyword>
<dbReference type="HAMAP" id="MF_00451">
    <property type="entry name" value="NDP_kinase"/>
    <property type="match status" value="1"/>
</dbReference>
<evidence type="ECO:0000256" key="8">
    <source>
        <dbReference type="RuleBase" id="RU004011"/>
    </source>
</evidence>
<evidence type="ECO:0000256" key="7">
    <source>
        <dbReference type="PROSITE-ProRule" id="PRU00706"/>
    </source>
</evidence>
<feature type="binding site" evidence="7">
    <location>
        <position position="13"/>
    </location>
    <ligand>
        <name>ATP</name>
        <dbReference type="ChEBI" id="CHEBI:30616"/>
    </ligand>
</feature>
<evidence type="ECO:0000256" key="3">
    <source>
        <dbReference type="ARBA" id="ARBA00022679"/>
    </source>
</evidence>
<keyword evidence="4 9" id="KW-0547">Nucleotide-binding</keyword>
<name>A0A1R2AL15_9CILI</name>
<reference evidence="11 12" key="1">
    <citation type="submission" date="2016-11" db="EMBL/GenBank/DDBJ databases">
        <title>The macronuclear genome of Stentor coeruleus: a giant cell with tiny introns.</title>
        <authorList>
            <person name="Slabodnick M."/>
            <person name="Ruby J.G."/>
            <person name="Reiff S.B."/>
            <person name="Swart E.C."/>
            <person name="Gosai S."/>
            <person name="Prabakaran S."/>
            <person name="Witkowska E."/>
            <person name="Larue G.E."/>
            <person name="Fisher S."/>
            <person name="Freeman R.M."/>
            <person name="Gunawardena J."/>
            <person name="Chu W."/>
            <person name="Stover N.A."/>
            <person name="Gregory B.D."/>
            <person name="Nowacki M."/>
            <person name="Derisi J."/>
            <person name="Roy S.W."/>
            <person name="Marshall W.F."/>
            <person name="Sood P."/>
        </authorList>
    </citation>
    <scope>NUCLEOTIDE SEQUENCE [LARGE SCALE GENOMIC DNA]</scope>
    <source>
        <strain evidence="11">WM001</strain>
    </source>
</reference>
<feature type="binding site" evidence="7">
    <location>
        <position position="61"/>
    </location>
    <ligand>
        <name>ATP</name>
        <dbReference type="ChEBI" id="CHEBI:30616"/>
    </ligand>
</feature>
<dbReference type="InterPro" id="IPR036850">
    <property type="entry name" value="NDK-like_dom_sf"/>
</dbReference>
<comment type="similarity">
    <text evidence="2 7 8">Belongs to the NDK family.</text>
</comment>
<dbReference type="PROSITE" id="PS51374">
    <property type="entry name" value="NDPK_LIKE"/>
    <property type="match status" value="1"/>
</dbReference>
<organism evidence="11 12">
    <name type="scientific">Stentor coeruleus</name>
    <dbReference type="NCBI Taxonomy" id="5963"/>
    <lineage>
        <taxon>Eukaryota</taxon>
        <taxon>Sar</taxon>
        <taxon>Alveolata</taxon>
        <taxon>Ciliophora</taxon>
        <taxon>Postciliodesmatophora</taxon>
        <taxon>Heterotrichea</taxon>
        <taxon>Heterotrichida</taxon>
        <taxon>Stentoridae</taxon>
        <taxon>Stentor</taxon>
    </lineage>
</organism>